<dbReference type="PRINTS" id="PR00469">
    <property type="entry name" value="PNDRDTASEII"/>
</dbReference>
<dbReference type="AlphaFoldDB" id="A0A9D1QCA1"/>
<dbReference type="Gene3D" id="3.50.50.60">
    <property type="entry name" value="FAD/NAD(P)-binding domain"/>
    <property type="match status" value="2"/>
</dbReference>
<evidence type="ECO:0000256" key="1">
    <source>
        <dbReference type="ARBA" id="ARBA00022630"/>
    </source>
</evidence>
<organism evidence="4 5">
    <name type="scientific">Candidatus Faecalibacterium intestinigallinarum</name>
    <dbReference type="NCBI Taxonomy" id="2838581"/>
    <lineage>
        <taxon>Bacteria</taxon>
        <taxon>Bacillati</taxon>
        <taxon>Bacillota</taxon>
        <taxon>Clostridia</taxon>
        <taxon>Eubacteriales</taxon>
        <taxon>Oscillospiraceae</taxon>
        <taxon>Faecalibacterium</taxon>
    </lineage>
</organism>
<feature type="domain" description="FAD/NAD(P)-binding" evidence="3">
    <location>
        <begin position="3"/>
        <end position="271"/>
    </location>
</feature>
<dbReference type="PRINTS" id="PR00368">
    <property type="entry name" value="FADPNR"/>
</dbReference>
<keyword evidence="1" id="KW-0285">Flavoprotein</keyword>
<name>A0A9D1QCA1_9FIRM</name>
<evidence type="ECO:0000313" key="5">
    <source>
        <dbReference type="Proteomes" id="UP000823933"/>
    </source>
</evidence>
<comment type="caution">
    <text evidence="4">The sequence shown here is derived from an EMBL/GenBank/DDBJ whole genome shotgun (WGS) entry which is preliminary data.</text>
</comment>
<reference evidence="4" key="2">
    <citation type="submission" date="2021-04" db="EMBL/GenBank/DDBJ databases">
        <authorList>
            <person name="Gilroy R."/>
        </authorList>
    </citation>
    <scope>NUCLEOTIDE SEQUENCE</scope>
    <source>
        <strain evidence="4">ChiHcolR34-3080</strain>
    </source>
</reference>
<dbReference type="SUPFAM" id="SSF51905">
    <property type="entry name" value="FAD/NAD(P)-binding domain"/>
    <property type="match status" value="1"/>
</dbReference>
<dbReference type="InterPro" id="IPR023753">
    <property type="entry name" value="FAD/NAD-binding_dom"/>
</dbReference>
<dbReference type="PANTHER" id="PTHR48105">
    <property type="entry name" value="THIOREDOXIN REDUCTASE 1-RELATED-RELATED"/>
    <property type="match status" value="1"/>
</dbReference>
<dbReference type="Proteomes" id="UP000823933">
    <property type="component" value="Unassembled WGS sequence"/>
</dbReference>
<dbReference type="InterPro" id="IPR050097">
    <property type="entry name" value="Ferredoxin-NADP_redctase_2"/>
</dbReference>
<dbReference type="EMBL" id="DXHQ01000103">
    <property type="protein sequence ID" value="HIW09507.1"/>
    <property type="molecule type" value="Genomic_DNA"/>
</dbReference>
<proteinExistence type="predicted"/>
<reference evidence="4" key="1">
    <citation type="journal article" date="2021" name="PeerJ">
        <title>Extensive microbial diversity within the chicken gut microbiome revealed by metagenomics and culture.</title>
        <authorList>
            <person name="Gilroy R."/>
            <person name="Ravi A."/>
            <person name="Getino M."/>
            <person name="Pursley I."/>
            <person name="Horton D.L."/>
            <person name="Alikhan N.F."/>
            <person name="Baker D."/>
            <person name="Gharbi K."/>
            <person name="Hall N."/>
            <person name="Watson M."/>
            <person name="Adriaenssens E.M."/>
            <person name="Foster-Nyarko E."/>
            <person name="Jarju S."/>
            <person name="Secka A."/>
            <person name="Antonio M."/>
            <person name="Oren A."/>
            <person name="Chaudhuri R.R."/>
            <person name="La Ragione R."/>
            <person name="Hildebrand F."/>
            <person name="Pallen M.J."/>
        </authorList>
    </citation>
    <scope>NUCLEOTIDE SEQUENCE</scope>
    <source>
        <strain evidence="4">ChiHcolR34-3080</strain>
    </source>
</reference>
<dbReference type="InterPro" id="IPR036188">
    <property type="entry name" value="FAD/NAD-bd_sf"/>
</dbReference>
<gene>
    <name evidence="4" type="ORF">H9890_08935</name>
</gene>
<protein>
    <submittedName>
        <fullName evidence="4">NAD(P)/FAD-dependent oxidoreductase</fullName>
    </submittedName>
</protein>
<evidence type="ECO:0000256" key="2">
    <source>
        <dbReference type="ARBA" id="ARBA00023002"/>
    </source>
</evidence>
<accession>A0A9D1QCA1</accession>
<evidence type="ECO:0000259" key="3">
    <source>
        <dbReference type="Pfam" id="PF07992"/>
    </source>
</evidence>
<dbReference type="Pfam" id="PF07992">
    <property type="entry name" value="Pyr_redox_2"/>
    <property type="match status" value="1"/>
</dbReference>
<evidence type="ECO:0000313" key="4">
    <source>
        <dbReference type="EMBL" id="HIW09507.1"/>
    </source>
</evidence>
<sequence length="290" mass="29241">MANVVIIGSGPAGVSAALYTARAGIDTTVLTKGSGALARAEGIENYYGVPGPVSGAELERRGIEGAKAVGVKFVEAEAVGLTFTDKLTVETLAGDWPADAVILATGASRAAPRIPGLAALEGHGVSYCATCDAFFYRGKEVAVLGSGEYALHEASALLPLAKKVTLLTGGAKVTAAFPPEVTVRTEQVEAVLGEDRVTGVRLAGGEELALDGVFVALGVAGSTALARKMGAEVDGSRIVVDERMMTTIPGLFAAGDCTGGLLQVAKAVYEGAVAGNEAAKALRKGGFYGA</sequence>
<keyword evidence="2" id="KW-0560">Oxidoreductase</keyword>
<dbReference type="GO" id="GO:0016491">
    <property type="term" value="F:oxidoreductase activity"/>
    <property type="evidence" value="ECO:0007669"/>
    <property type="project" value="UniProtKB-KW"/>
</dbReference>